<dbReference type="HOGENOM" id="CLU_3053961_0_0_1"/>
<evidence type="ECO:0000256" key="1">
    <source>
        <dbReference type="SAM" id="SignalP"/>
    </source>
</evidence>
<sequence length="54" mass="6246">MDLILYNLVMLLLSSMHQMVTVDSRYFQYSEIGLCCGHRSIFHKLCTDLNFASS</sequence>
<accession>K3ZGT4</accession>
<feature type="signal peptide" evidence="1">
    <location>
        <begin position="1"/>
        <end position="24"/>
    </location>
</feature>
<organism evidence="2 3">
    <name type="scientific">Setaria italica</name>
    <name type="common">Foxtail millet</name>
    <name type="synonym">Panicum italicum</name>
    <dbReference type="NCBI Taxonomy" id="4555"/>
    <lineage>
        <taxon>Eukaryota</taxon>
        <taxon>Viridiplantae</taxon>
        <taxon>Streptophyta</taxon>
        <taxon>Embryophyta</taxon>
        <taxon>Tracheophyta</taxon>
        <taxon>Spermatophyta</taxon>
        <taxon>Magnoliopsida</taxon>
        <taxon>Liliopsida</taxon>
        <taxon>Poales</taxon>
        <taxon>Poaceae</taxon>
        <taxon>PACMAD clade</taxon>
        <taxon>Panicoideae</taxon>
        <taxon>Panicodae</taxon>
        <taxon>Paniceae</taxon>
        <taxon>Cenchrinae</taxon>
        <taxon>Setaria</taxon>
    </lineage>
</organism>
<name>K3ZGT4_SETIT</name>
<dbReference type="EnsemblPlants" id="KQL14240">
    <property type="protein sequence ID" value="KQL14240"/>
    <property type="gene ID" value="SETIT_025786mg"/>
</dbReference>
<reference evidence="2" key="2">
    <citation type="submission" date="2018-08" db="UniProtKB">
        <authorList>
            <consortium name="EnsemblPlants"/>
        </authorList>
    </citation>
    <scope>IDENTIFICATION</scope>
    <source>
        <strain evidence="2">Yugu1</strain>
    </source>
</reference>
<protein>
    <submittedName>
        <fullName evidence="2">Uncharacterized protein</fullName>
    </submittedName>
</protein>
<dbReference type="AlphaFoldDB" id="K3ZGT4"/>
<proteinExistence type="predicted"/>
<evidence type="ECO:0000313" key="2">
    <source>
        <dbReference type="EnsemblPlants" id="KQL14240"/>
    </source>
</evidence>
<feature type="chain" id="PRO_5010127854" evidence="1">
    <location>
        <begin position="25"/>
        <end position="54"/>
    </location>
</feature>
<dbReference type="Gramene" id="KQL14240">
    <property type="protein sequence ID" value="KQL14240"/>
    <property type="gene ID" value="SETIT_025786mg"/>
</dbReference>
<reference evidence="3" key="1">
    <citation type="journal article" date="2012" name="Nat. Biotechnol.">
        <title>Reference genome sequence of the model plant Setaria.</title>
        <authorList>
            <person name="Bennetzen J.L."/>
            <person name="Schmutz J."/>
            <person name="Wang H."/>
            <person name="Percifield R."/>
            <person name="Hawkins J."/>
            <person name="Pontaroli A.C."/>
            <person name="Estep M."/>
            <person name="Feng L."/>
            <person name="Vaughn J.N."/>
            <person name="Grimwood J."/>
            <person name="Jenkins J."/>
            <person name="Barry K."/>
            <person name="Lindquist E."/>
            <person name="Hellsten U."/>
            <person name="Deshpande S."/>
            <person name="Wang X."/>
            <person name="Wu X."/>
            <person name="Mitros T."/>
            <person name="Triplett J."/>
            <person name="Yang X."/>
            <person name="Ye C.Y."/>
            <person name="Mauro-Herrera M."/>
            <person name="Wang L."/>
            <person name="Li P."/>
            <person name="Sharma M."/>
            <person name="Sharma R."/>
            <person name="Ronald P.C."/>
            <person name="Panaud O."/>
            <person name="Kellogg E.A."/>
            <person name="Brutnell T.P."/>
            <person name="Doust A.N."/>
            <person name="Tuskan G.A."/>
            <person name="Rokhsar D."/>
            <person name="Devos K.M."/>
        </authorList>
    </citation>
    <scope>NUCLEOTIDE SEQUENCE [LARGE SCALE GENOMIC DNA]</scope>
    <source>
        <strain evidence="3">cv. Yugu1</strain>
    </source>
</reference>
<dbReference type="Proteomes" id="UP000004995">
    <property type="component" value="Unassembled WGS sequence"/>
</dbReference>
<evidence type="ECO:0000313" key="3">
    <source>
        <dbReference type="Proteomes" id="UP000004995"/>
    </source>
</evidence>
<keyword evidence="3" id="KW-1185">Reference proteome</keyword>
<dbReference type="InParanoid" id="K3ZGT4"/>
<dbReference type="EMBL" id="AGNK02001543">
    <property type="status" value="NOT_ANNOTATED_CDS"/>
    <property type="molecule type" value="Genomic_DNA"/>
</dbReference>
<keyword evidence="1" id="KW-0732">Signal</keyword>